<evidence type="ECO:0000256" key="1">
    <source>
        <dbReference type="SAM" id="MobiDB-lite"/>
    </source>
</evidence>
<dbReference type="Proteomes" id="UP000297597">
    <property type="component" value="Unassembled WGS sequence"/>
</dbReference>
<keyword evidence="3" id="KW-1185">Reference proteome</keyword>
<evidence type="ECO:0000313" key="2">
    <source>
        <dbReference type="EMBL" id="TEB09608.1"/>
    </source>
</evidence>
<dbReference type="Pfam" id="PF19448">
    <property type="entry name" value="DUF5986"/>
    <property type="match status" value="1"/>
</dbReference>
<name>A0A4Y7RKT5_9FIRM</name>
<dbReference type="InterPro" id="IPR046028">
    <property type="entry name" value="DUF5986"/>
</dbReference>
<organism evidence="2 3">
    <name type="scientific">Pelotomaculum propionicicum</name>
    <dbReference type="NCBI Taxonomy" id="258475"/>
    <lineage>
        <taxon>Bacteria</taxon>
        <taxon>Bacillati</taxon>
        <taxon>Bacillota</taxon>
        <taxon>Clostridia</taxon>
        <taxon>Eubacteriales</taxon>
        <taxon>Desulfotomaculaceae</taxon>
        <taxon>Pelotomaculum</taxon>
    </lineage>
</organism>
<comment type="caution">
    <text evidence="2">The sequence shown here is derived from an EMBL/GenBank/DDBJ whole genome shotgun (WGS) entry which is preliminary data.</text>
</comment>
<sequence length="258" mass="29255">MKGHSYLPSLPENTVRNIAESIATAVGDEIVADVQSKRLITQNGTNGRIWDIIHTNLFNVFRDSTITARPSRRGIWEFLPFFDKQTGVLYCCMKEKNFKRLSKMETNKRNNHYLAAIAYSFNSDLPDFEQQLSLFPREDSFDERAISQVIGQILSDLSIPASIVRRHGLILFQNELGQLLSLHCCAINSSFKIVDSQNWSEFIPVMDSVVVETNLDPHDPHNNPTHHLSLSKKATNRIGRESSILPLSSDSVKKNDNK</sequence>
<dbReference type="OrthoDB" id="2088347at2"/>
<reference evidence="2 3" key="1">
    <citation type="journal article" date="2018" name="Environ. Microbiol.">
        <title>Novel energy conservation strategies and behaviour of Pelotomaculum schinkii driving syntrophic propionate catabolism.</title>
        <authorList>
            <person name="Hidalgo-Ahumada C.A.P."/>
            <person name="Nobu M.K."/>
            <person name="Narihiro T."/>
            <person name="Tamaki H."/>
            <person name="Liu W.T."/>
            <person name="Kamagata Y."/>
            <person name="Stams A.J.M."/>
            <person name="Imachi H."/>
            <person name="Sousa D.Z."/>
        </authorList>
    </citation>
    <scope>NUCLEOTIDE SEQUENCE [LARGE SCALE GENOMIC DNA]</scope>
    <source>
        <strain evidence="2 3">MGP</strain>
    </source>
</reference>
<dbReference type="AlphaFoldDB" id="A0A4Y7RKT5"/>
<dbReference type="EMBL" id="QFFZ01000042">
    <property type="protein sequence ID" value="TEB09608.1"/>
    <property type="molecule type" value="Genomic_DNA"/>
</dbReference>
<feature type="region of interest" description="Disordered" evidence="1">
    <location>
        <begin position="214"/>
        <end position="233"/>
    </location>
</feature>
<proteinExistence type="predicted"/>
<dbReference type="RefSeq" id="WP_134214759.1">
    <property type="nucleotide sequence ID" value="NZ_QFFZ01000042.1"/>
</dbReference>
<gene>
    <name evidence="2" type="ORF">Pmgp_02977</name>
</gene>
<evidence type="ECO:0000313" key="3">
    <source>
        <dbReference type="Proteomes" id="UP000297597"/>
    </source>
</evidence>
<accession>A0A4Y7RKT5</accession>
<protein>
    <submittedName>
        <fullName evidence="2">Uncharacterized protein</fullName>
    </submittedName>
</protein>